<evidence type="ECO:0000259" key="3">
    <source>
        <dbReference type="PROSITE" id="PS50076"/>
    </source>
</evidence>
<dbReference type="PRINTS" id="PR00625">
    <property type="entry name" value="JDOMAIN"/>
</dbReference>
<feature type="domain" description="J" evidence="3">
    <location>
        <begin position="35"/>
        <end position="100"/>
    </location>
</feature>
<dbReference type="Pfam" id="PF00226">
    <property type="entry name" value="DnaJ"/>
    <property type="match status" value="1"/>
</dbReference>
<gene>
    <name evidence="5" type="primary">LOC113211900</name>
</gene>
<dbReference type="PANTHER" id="PTHR44825:SF1">
    <property type="entry name" value="DNAJ HOMOLOG SUBFAMILY C MEMBER 4"/>
    <property type="match status" value="1"/>
</dbReference>
<name>A0A9C6XD99_FRAOC</name>
<protein>
    <submittedName>
        <fullName evidence="5">DnaJ-like protein 60</fullName>
    </submittedName>
</protein>
<proteinExistence type="predicted"/>
<keyword evidence="4" id="KW-1185">Reference proteome</keyword>
<dbReference type="Gene3D" id="1.10.287.110">
    <property type="entry name" value="DnaJ domain"/>
    <property type="match status" value="1"/>
</dbReference>
<sequence>MNLSPKKSILQNLIHGFRLSSNEGFHSSRFVKDRNYYEVLNLNEKCNAKEIRDSFIRLAKKCHPDTNQNDPKSHARFVELQKAYTVLSTPSKRREYDLGLSDVSISHNRPYRRPQGESNDARAYEDYFNDEFKDLFYRSRMRPNANPPRLRVGVLQITLLFVAFTTVGAVLQYYVIKWLYRRNYNDELQRHNKASASFHALKDAMDKQQEEFDIQKLRAAYYKEMGHGPIGMHLVPALIRTKLPTPQSEEIDSKMGESVESLKDKKPAGIK</sequence>
<dbReference type="KEGG" id="foc:113211900"/>
<dbReference type="PROSITE" id="PS50076">
    <property type="entry name" value="DNAJ_2"/>
    <property type="match status" value="1"/>
</dbReference>
<evidence type="ECO:0000256" key="1">
    <source>
        <dbReference type="SAM" id="MobiDB-lite"/>
    </source>
</evidence>
<evidence type="ECO:0000313" key="5">
    <source>
        <dbReference type="RefSeq" id="XP_052133311.1"/>
    </source>
</evidence>
<dbReference type="SUPFAM" id="SSF46565">
    <property type="entry name" value="Chaperone J-domain"/>
    <property type="match status" value="1"/>
</dbReference>
<reference evidence="5" key="1">
    <citation type="submission" date="2025-08" db="UniProtKB">
        <authorList>
            <consortium name="RefSeq"/>
        </authorList>
    </citation>
    <scope>IDENTIFICATION</scope>
    <source>
        <tissue evidence="5">Whole organism</tissue>
    </source>
</reference>
<dbReference type="PANTHER" id="PTHR44825">
    <property type="match status" value="1"/>
</dbReference>
<dbReference type="InterPro" id="IPR052763">
    <property type="entry name" value="DnaJ_C4"/>
</dbReference>
<evidence type="ECO:0000313" key="4">
    <source>
        <dbReference type="Proteomes" id="UP000504606"/>
    </source>
</evidence>
<keyword evidence="2" id="KW-0812">Transmembrane</keyword>
<dbReference type="RefSeq" id="XP_052133311.1">
    <property type="nucleotide sequence ID" value="XM_052277351.1"/>
</dbReference>
<keyword evidence="2" id="KW-1133">Transmembrane helix</keyword>
<feature type="region of interest" description="Disordered" evidence="1">
    <location>
        <begin position="246"/>
        <end position="271"/>
    </location>
</feature>
<dbReference type="OrthoDB" id="445556at2759"/>
<feature type="transmembrane region" description="Helical" evidence="2">
    <location>
        <begin position="150"/>
        <end position="175"/>
    </location>
</feature>
<dbReference type="SMART" id="SM00271">
    <property type="entry name" value="DnaJ"/>
    <property type="match status" value="1"/>
</dbReference>
<organism evidence="4 5">
    <name type="scientific">Frankliniella occidentalis</name>
    <name type="common">Western flower thrips</name>
    <name type="synonym">Euthrips occidentalis</name>
    <dbReference type="NCBI Taxonomy" id="133901"/>
    <lineage>
        <taxon>Eukaryota</taxon>
        <taxon>Metazoa</taxon>
        <taxon>Ecdysozoa</taxon>
        <taxon>Arthropoda</taxon>
        <taxon>Hexapoda</taxon>
        <taxon>Insecta</taxon>
        <taxon>Pterygota</taxon>
        <taxon>Neoptera</taxon>
        <taxon>Paraneoptera</taxon>
        <taxon>Thysanoptera</taxon>
        <taxon>Terebrantia</taxon>
        <taxon>Thripoidea</taxon>
        <taxon>Thripidae</taxon>
        <taxon>Frankliniella</taxon>
    </lineage>
</organism>
<accession>A0A9C6XD99</accession>
<dbReference type="CDD" id="cd06257">
    <property type="entry name" value="DnaJ"/>
    <property type="match status" value="1"/>
</dbReference>
<dbReference type="AlphaFoldDB" id="A0A9C6XD99"/>
<keyword evidence="2" id="KW-0472">Membrane</keyword>
<evidence type="ECO:0000256" key="2">
    <source>
        <dbReference type="SAM" id="Phobius"/>
    </source>
</evidence>
<dbReference type="GeneID" id="113211900"/>
<dbReference type="InterPro" id="IPR036869">
    <property type="entry name" value="J_dom_sf"/>
</dbReference>
<dbReference type="InterPro" id="IPR001623">
    <property type="entry name" value="DnaJ_domain"/>
</dbReference>
<dbReference type="Proteomes" id="UP000504606">
    <property type="component" value="Unplaced"/>
</dbReference>
<feature type="compositionally biased region" description="Basic and acidic residues" evidence="1">
    <location>
        <begin position="251"/>
        <end position="271"/>
    </location>
</feature>